<comment type="caution">
    <text evidence="4">The sequence shown here is derived from an EMBL/GenBank/DDBJ whole genome shotgun (WGS) entry which is preliminary data.</text>
</comment>
<organism evidence="4 5">
    <name type="scientific">Subtercola boreus</name>
    <dbReference type="NCBI Taxonomy" id="120213"/>
    <lineage>
        <taxon>Bacteria</taxon>
        <taxon>Bacillati</taxon>
        <taxon>Actinomycetota</taxon>
        <taxon>Actinomycetes</taxon>
        <taxon>Micrococcales</taxon>
        <taxon>Microbacteriaceae</taxon>
        <taxon>Subtercola</taxon>
    </lineage>
</organism>
<dbReference type="Pfam" id="PF14067">
    <property type="entry name" value="LssY_C"/>
    <property type="match status" value="1"/>
</dbReference>
<feature type="transmembrane region" description="Helical" evidence="2">
    <location>
        <begin position="390"/>
        <end position="410"/>
    </location>
</feature>
<keyword evidence="2" id="KW-1133">Transmembrane helix</keyword>
<feature type="transmembrane region" description="Helical" evidence="2">
    <location>
        <begin position="68"/>
        <end position="84"/>
    </location>
</feature>
<evidence type="ECO:0000256" key="1">
    <source>
        <dbReference type="SAM" id="MobiDB-lite"/>
    </source>
</evidence>
<feature type="domain" description="LssY-like C-terminal" evidence="3">
    <location>
        <begin position="94"/>
        <end position="284"/>
    </location>
</feature>
<feature type="transmembrane region" description="Helical" evidence="2">
    <location>
        <begin position="452"/>
        <end position="474"/>
    </location>
</feature>
<keyword evidence="5" id="KW-1185">Reference proteome</keyword>
<accession>A0A3E0VDW2</accession>
<feature type="region of interest" description="Disordered" evidence="1">
    <location>
        <begin position="1"/>
        <end position="21"/>
    </location>
</feature>
<dbReference type="RefSeq" id="WP_116413266.1">
    <property type="nucleotide sequence ID" value="NZ_NBWZ01000001.1"/>
</dbReference>
<proteinExistence type="predicted"/>
<protein>
    <recommendedName>
        <fullName evidence="3">LssY-like C-terminal domain-containing protein</fullName>
    </recommendedName>
</protein>
<dbReference type="OrthoDB" id="3725455at2"/>
<feature type="transmembrane region" description="Helical" evidence="2">
    <location>
        <begin position="422"/>
        <end position="440"/>
    </location>
</feature>
<dbReference type="Proteomes" id="UP000256486">
    <property type="component" value="Unassembled WGS sequence"/>
</dbReference>
<name>A0A3E0VDW2_9MICO</name>
<feature type="transmembrane region" description="Helical" evidence="2">
    <location>
        <begin position="341"/>
        <end position="366"/>
    </location>
</feature>
<evidence type="ECO:0000259" key="3">
    <source>
        <dbReference type="Pfam" id="PF14067"/>
    </source>
</evidence>
<evidence type="ECO:0000313" key="5">
    <source>
        <dbReference type="Proteomes" id="UP000256486"/>
    </source>
</evidence>
<dbReference type="InterPro" id="IPR025902">
    <property type="entry name" value="LssY-like-C_dom"/>
</dbReference>
<keyword evidence="2" id="KW-0812">Transmembrane</keyword>
<gene>
    <name evidence="4" type="ORF">B7R54_00425</name>
</gene>
<evidence type="ECO:0000256" key="2">
    <source>
        <dbReference type="SAM" id="Phobius"/>
    </source>
</evidence>
<sequence length="502" mass="54932">MTQIETPPAEPSPVPFVPRSTRGLPVPERRRASLEIVLDNVFFFLGAVAAAWLAYLLLSETFSRGFEYVWFLLVFWLLLAYLLLPRIHSMLTLIYVPDYFIGRARTHEGLLGDPVNLALFGSEAQLHTAMLAAGWHKADEVGFRSALRIVTSTIFRRSYSDAPVSPLYLFGNIQDFTYQQEVAGNPAKRHHVRFWKTPTGWLLPGGYSAEWMAAGTYDRNVGLSLFTLQVTHRIERETDIERDHIVTTLEQANPQGVFEVIRNFSTGYHAVNGGGDAITTDGDLPIIDLRAVPASAAGLQSATVVDSALLPADALLLGQNVIQTARDSGSSNRVKRPISIYVSYLLMVVRGAIGVGSVIAVLTTWAENIATVTIELPVGLDVDSHDLANAVLWAVIGAAIFGYLVYLLLAQLVFAGFNWARFLVLGISLLGAGTVAIDYFTNGTAITLTTGLVNLSFDILVLFSLSSADARVFARQRRIRRLAAREARRNAALTVGRAELAS</sequence>
<feature type="transmembrane region" description="Helical" evidence="2">
    <location>
        <begin position="37"/>
        <end position="56"/>
    </location>
</feature>
<evidence type="ECO:0000313" key="4">
    <source>
        <dbReference type="EMBL" id="RFA07845.1"/>
    </source>
</evidence>
<reference evidence="4 5" key="1">
    <citation type="submission" date="2017-04" db="EMBL/GenBank/DDBJ databases">
        <title>Comparative genome analysis of Subtercola boreus.</title>
        <authorList>
            <person name="Cho Y.-J."/>
            <person name="Cho A."/>
            <person name="Kim O.-S."/>
            <person name="Lee J.-I."/>
        </authorList>
    </citation>
    <scope>NUCLEOTIDE SEQUENCE [LARGE SCALE GENOMIC DNA]</scope>
    <source>
        <strain evidence="4 5">K300</strain>
    </source>
</reference>
<keyword evidence="2" id="KW-0472">Membrane</keyword>
<dbReference type="AlphaFoldDB" id="A0A3E0VDW2"/>
<dbReference type="EMBL" id="NBWZ01000001">
    <property type="protein sequence ID" value="RFA07845.1"/>
    <property type="molecule type" value="Genomic_DNA"/>
</dbReference>